<sequence length="67" mass="7793">MRKVFAVVCTLITLFALWETINIFITDEADIVKQRSIFIVIALSITIPLFILTLWLWKPQNNQDNIS</sequence>
<comment type="caution">
    <text evidence="2">The sequence shown here is derived from an EMBL/GenBank/DDBJ whole genome shotgun (WGS) entry which is preliminary data.</text>
</comment>
<dbReference type="Proteomes" id="UP000291485">
    <property type="component" value="Unassembled WGS sequence"/>
</dbReference>
<dbReference type="OrthoDB" id="773014at2"/>
<evidence type="ECO:0000313" key="3">
    <source>
        <dbReference type="Proteomes" id="UP000291485"/>
    </source>
</evidence>
<dbReference type="EMBL" id="SJSN01000015">
    <property type="protein sequence ID" value="TCD04375.1"/>
    <property type="molecule type" value="Genomic_DNA"/>
</dbReference>
<organism evidence="2 3">
    <name type="scientific">Pedobacter frigidisoli</name>
    <dbReference type="NCBI Taxonomy" id="2530455"/>
    <lineage>
        <taxon>Bacteria</taxon>
        <taxon>Pseudomonadati</taxon>
        <taxon>Bacteroidota</taxon>
        <taxon>Sphingobacteriia</taxon>
        <taxon>Sphingobacteriales</taxon>
        <taxon>Sphingobacteriaceae</taxon>
        <taxon>Pedobacter</taxon>
    </lineage>
</organism>
<feature type="transmembrane region" description="Helical" evidence="1">
    <location>
        <begin position="38"/>
        <end position="57"/>
    </location>
</feature>
<proteinExistence type="predicted"/>
<evidence type="ECO:0000313" key="2">
    <source>
        <dbReference type="EMBL" id="TCD04375.1"/>
    </source>
</evidence>
<keyword evidence="1" id="KW-0472">Membrane</keyword>
<name>A0A4R0NXI4_9SPHI</name>
<dbReference type="AlphaFoldDB" id="A0A4R0NXI4"/>
<keyword evidence="1" id="KW-0812">Transmembrane</keyword>
<dbReference type="RefSeq" id="WP_131561142.1">
    <property type="nucleotide sequence ID" value="NZ_SJSN01000015.1"/>
</dbReference>
<keyword evidence="1" id="KW-1133">Transmembrane helix</keyword>
<keyword evidence="3" id="KW-1185">Reference proteome</keyword>
<accession>A0A4R0NXI4</accession>
<gene>
    <name evidence="2" type="ORF">EZ449_17190</name>
</gene>
<reference evidence="2 3" key="1">
    <citation type="submission" date="2019-02" db="EMBL/GenBank/DDBJ databases">
        <title>Pedobacter sp. RP-3-11 sp. nov., isolated from Arctic soil.</title>
        <authorList>
            <person name="Dahal R.H."/>
        </authorList>
    </citation>
    <scope>NUCLEOTIDE SEQUENCE [LARGE SCALE GENOMIC DNA]</scope>
    <source>
        <strain evidence="2 3">RP-3-11</strain>
    </source>
</reference>
<protein>
    <submittedName>
        <fullName evidence="2">Uncharacterized protein</fullName>
    </submittedName>
</protein>
<evidence type="ECO:0000256" key="1">
    <source>
        <dbReference type="SAM" id="Phobius"/>
    </source>
</evidence>